<dbReference type="Proteomes" id="UP000683360">
    <property type="component" value="Unassembled WGS sequence"/>
</dbReference>
<dbReference type="AlphaFoldDB" id="A0A8S3SUQ9"/>
<proteinExistence type="predicted"/>
<sequence length="159" mass="18097">MHNQPEMKAVSVRLYKYLCDEIVGSEKVVRYKRLYCKLHDEILYDSESELTCISSGSMAEGLNLPGSDIDIMLVLKTSEVYENKPEDEEDLIILDTENALPGFALLKVAGESEFPTTYTTNGTLLANSDVIQFFLDEEEEEFSKFMDQVCQIHYCTILT</sequence>
<dbReference type="GO" id="GO:0016779">
    <property type="term" value="F:nucleotidyltransferase activity"/>
    <property type="evidence" value="ECO:0007669"/>
    <property type="project" value="InterPro"/>
</dbReference>
<keyword evidence="3" id="KW-1185">Reference proteome</keyword>
<gene>
    <name evidence="2" type="ORF">MEDL_37891</name>
</gene>
<organism evidence="2 3">
    <name type="scientific">Mytilus edulis</name>
    <name type="common">Blue mussel</name>
    <dbReference type="NCBI Taxonomy" id="6550"/>
    <lineage>
        <taxon>Eukaryota</taxon>
        <taxon>Metazoa</taxon>
        <taxon>Spiralia</taxon>
        <taxon>Lophotrochozoa</taxon>
        <taxon>Mollusca</taxon>
        <taxon>Bivalvia</taxon>
        <taxon>Autobranchia</taxon>
        <taxon>Pteriomorphia</taxon>
        <taxon>Mytilida</taxon>
        <taxon>Mytiloidea</taxon>
        <taxon>Mytilidae</taxon>
        <taxon>Mytilinae</taxon>
        <taxon>Mytilus</taxon>
    </lineage>
</organism>
<dbReference type="InterPro" id="IPR002934">
    <property type="entry name" value="Polymerase_NTP_transf_dom"/>
</dbReference>
<evidence type="ECO:0000313" key="3">
    <source>
        <dbReference type="Proteomes" id="UP000683360"/>
    </source>
</evidence>
<feature type="domain" description="Polymerase nucleotidyl transferase" evidence="1">
    <location>
        <begin position="55"/>
        <end position="84"/>
    </location>
</feature>
<dbReference type="EMBL" id="CAJPWZ010001817">
    <property type="protein sequence ID" value="CAG2224723.1"/>
    <property type="molecule type" value="Genomic_DNA"/>
</dbReference>
<dbReference type="OrthoDB" id="10486202at2759"/>
<dbReference type="SUPFAM" id="SSF81301">
    <property type="entry name" value="Nucleotidyltransferase"/>
    <property type="match status" value="1"/>
</dbReference>
<evidence type="ECO:0000259" key="1">
    <source>
        <dbReference type="Pfam" id="PF01909"/>
    </source>
</evidence>
<accession>A0A8S3SUQ9</accession>
<comment type="caution">
    <text evidence="2">The sequence shown here is derived from an EMBL/GenBank/DDBJ whole genome shotgun (WGS) entry which is preliminary data.</text>
</comment>
<name>A0A8S3SUQ9_MYTED</name>
<evidence type="ECO:0000313" key="2">
    <source>
        <dbReference type="EMBL" id="CAG2224723.1"/>
    </source>
</evidence>
<reference evidence="2" key="1">
    <citation type="submission" date="2021-03" db="EMBL/GenBank/DDBJ databases">
        <authorList>
            <person name="Bekaert M."/>
        </authorList>
    </citation>
    <scope>NUCLEOTIDE SEQUENCE</scope>
</reference>
<protein>
    <recommendedName>
        <fullName evidence="1">Polymerase nucleotidyl transferase domain-containing protein</fullName>
    </recommendedName>
</protein>
<dbReference type="Pfam" id="PF01909">
    <property type="entry name" value="NTP_transf_2"/>
    <property type="match status" value="1"/>
</dbReference>
<dbReference type="InterPro" id="IPR043519">
    <property type="entry name" value="NT_sf"/>
</dbReference>